<dbReference type="AlphaFoldDB" id="A0A1Y2IHM8"/>
<dbReference type="InterPro" id="IPR013785">
    <property type="entry name" value="Aldolase_TIM"/>
</dbReference>
<dbReference type="FunFam" id="3.20.20.70:FF:000138">
    <property type="entry name" value="NADPH dehydrogenase 1"/>
    <property type="match status" value="1"/>
</dbReference>
<dbReference type="Gene3D" id="3.20.20.70">
    <property type="entry name" value="Aldolase class I"/>
    <property type="match status" value="1"/>
</dbReference>
<dbReference type="Proteomes" id="UP000193067">
    <property type="component" value="Unassembled WGS sequence"/>
</dbReference>
<dbReference type="EMBL" id="KZ084116">
    <property type="protein sequence ID" value="OSD00690.1"/>
    <property type="molecule type" value="Genomic_DNA"/>
</dbReference>
<feature type="domain" description="NADH:flavin oxidoreductase/NADH oxidase N-terminal" evidence="1">
    <location>
        <begin position="12"/>
        <end position="348"/>
    </location>
</feature>
<keyword evidence="3" id="KW-1185">Reference proteome</keyword>
<dbReference type="Pfam" id="PF00724">
    <property type="entry name" value="Oxidored_FMN"/>
    <property type="match status" value="1"/>
</dbReference>
<dbReference type="CDD" id="cd02933">
    <property type="entry name" value="OYE_like_FMN"/>
    <property type="match status" value="1"/>
</dbReference>
<accession>A0A1Y2IHM8</accession>
<dbReference type="InterPro" id="IPR045247">
    <property type="entry name" value="Oye-like"/>
</dbReference>
<evidence type="ECO:0000259" key="1">
    <source>
        <dbReference type="Pfam" id="PF00724"/>
    </source>
</evidence>
<evidence type="ECO:0000313" key="2">
    <source>
        <dbReference type="EMBL" id="OSD00690.1"/>
    </source>
</evidence>
<dbReference type="GO" id="GO:0003959">
    <property type="term" value="F:NADPH dehydrogenase activity"/>
    <property type="evidence" value="ECO:0007669"/>
    <property type="project" value="TreeGrafter"/>
</dbReference>
<sequence>MAMTEYTEDLPKLFQPARVGDITLGHRLVLAPLTRHRADTHYVHTDLAVTYYAQRASVPGTLLITEATFIAPFAGLFDHVPGIWNDAQVAAWKKVVDAVHAKGCYIYLQLWTLGRAADVAELRKVNPEYPYVGASDIPLPDKNPNERPRPLTKSEIKEYVDAFAQAARNAVHGAGFDGVEVHCANGYLLDQFLQDTSNNRNDAYGGSVENRCRFPLEAIDAIVNAVGQSKTGLRISPWSIFQGMRMADPIPTFSHFVSRVAELYPDFAYVHVVEPGLAGGLDVDGPPIESNDFLRKIWLPRPFISAGRYTRESALKRAEETGELIAFGRLFLANPDLPYRLHHNLPLNQWDRASVFARGDPHGYIDYPFSKGDGADYTL</sequence>
<dbReference type="SUPFAM" id="SSF51395">
    <property type="entry name" value="FMN-linked oxidoreductases"/>
    <property type="match status" value="1"/>
</dbReference>
<evidence type="ECO:0000313" key="3">
    <source>
        <dbReference type="Proteomes" id="UP000193067"/>
    </source>
</evidence>
<gene>
    <name evidence="2" type="ORF">PYCCODRAFT_652333</name>
</gene>
<dbReference type="GO" id="GO:0010181">
    <property type="term" value="F:FMN binding"/>
    <property type="evidence" value="ECO:0007669"/>
    <property type="project" value="InterPro"/>
</dbReference>
<reference evidence="2 3" key="1">
    <citation type="journal article" date="2015" name="Biotechnol. Biofuels">
        <title>Enhanced degradation of softwood versus hardwood by the white-rot fungus Pycnoporus coccineus.</title>
        <authorList>
            <person name="Couturier M."/>
            <person name="Navarro D."/>
            <person name="Chevret D."/>
            <person name="Henrissat B."/>
            <person name="Piumi F."/>
            <person name="Ruiz-Duenas F.J."/>
            <person name="Martinez A.T."/>
            <person name="Grigoriev I.V."/>
            <person name="Riley R."/>
            <person name="Lipzen A."/>
            <person name="Berrin J.G."/>
            <person name="Master E.R."/>
            <person name="Rosso M.N."/>
        </authorList>
    </citation>
    <scope>NUCLEOTIDE SEQUENCE [LARGE SCALE GENOMIC DNA]</scope>
    <source>
        <strain evidence="2 3">BRFM310</strain>
    </source>
</reference>
<name>A0A1Y2IHM8_TRAC3</name>
<dbReference type="PANTHER" id="PTHR22893">
    <property type="entry name" value="NADH OXIDOREDUCTASE-RELATED"/>
    <property type="match status" value="1"/>
</dbReference>
<dbReference type="STRING" id="1353009.A0A1Y2IHM8"/>
<dbReference type="InterPro" id="IPR001155">
    <property type="entry name" value="OxRdtase_FMN_N"/>
</dbReference>
<dbReference type="OrthoDB" id="276546at2759"/>
<protein>
    <submittedName>
        <fullName evidence="2">NADH:flavin oxidoreductase/NADH oxidase</fullName>
    </submittedName>
</protein>
<organism evidence="2 3">
    <name type="scientific">Trametes coccinea (strain BRFM310)</name>
    <name type="common">Pycnoporus coccineus</name>
    <dbReference type="NCBI Taxonomy" id="1353009"/>
    <lineage>
        <taxon>Eukaryota</taxon>
        <taxon>Fungi</taxon>
        <taxon>Dikarya</taxon>
        <taxon>Basidiomycota</taxon>
        <taxon>Agaricomycotina</taxon>
        <taxon>Agaricomycetes</taxon>
        <taxon>Polyporales</taxon>
        <taxon>Polyporaceae</taxon>
        <taxon>Trametes</taxon>
    </lineage>
</organism>
<proteinExistence type="predicted"/>
<dbReference type="PANTHER" id="PTHR22893:SF91">
    <property type="entry name" value="NADPH DEHYDROGENASE 2-RELATED"/>
    <property type="match status" value="1"/>
</dbReference>